<feature type="transmembrane region" description="Helical" evidence="9">
    <location>
        <begin position="207"/>
        <end position="223"/>
    </location>
</feature>
<comment type="pathway">
    <text evidence="9">Protein modification; lipoprotein biosynthesis (N-acyl transfer).</text>
</comment>
<dbReference type="NCBIfam" id="TIGR00546">
    <property type="entry name" value="lnt"/>
    <property type="match status" value="1"/>
</dbReference>
<proteinExistence type="inferred from homology"/>
<keyword evidence="12" id="KW-1185">Reference proteome</keyword>
<feature type="transmembrane region" description="Helical" evidence="9">
    <location>
        <begin position="12"/>
        <end position="34"/>
    </location>
</feature>
<evidence type="ECO:0000256" key="3">
    <source>
        <dbReference type="ARBA" id="ARBA00022475"/>
    </source>
</evidence>
<evidence type="ECO:0000259" key="10">
    <source>
        <dbReference type="PROSITE" id="PS50263"/>
    </source>
</evidence>
<evidence type="ECO:0000313" key="11">
    <source>
        <dbReference type="EMBL" id="MCL1126510.1"/>
    </source>
</evidence>
<sequence>MANFRAKIRPPLSRLMWLQSLLLAMLFAGLLSLALLDHGRFYWVWFAFIPMLYAIEKTSLAVTYLLGVIAGLLIFASATYWVADFLVIAKGQTAVTRFLWASLYWLYCAQLFGLLFWFFQLLKRHIRVHEFILFPLVVASLTAAYPQLFSLTFAETQVQFLLALQGVSILGISGLDAIIALANIVVFKMLYLFTAKPSSISKTDKRAMLVAVSVIALWFGFGVQQRQEWTQIVARSDMMKVGIVQANESPDLGHVVAMAGYGKVYPPEMDMTARLGSIGAELVIWSEARPKGYLDDGQVQRAYQQEVANIGTSLLFQDLHNIVSPINGIVERRFNTAVMLNSEGEYVGGYQKIKRIPFGEYIPFVDEGSLVHAWLRSYFGGFSSELTAGKNMAVFSHAKADIVPLICYETTFSTFVANVIASASAIDIVINRPLKTQGNDKPLLLVAMSNDAWFGSRHQSNQHILTSALRAVENRTPLVHVVNNGPSILVSATGQILFSSDFRQAGGYVVEVPLLNHGRGSFFSRNPSLFHNILLILWGGILLVVIRRHWQQYQAVSKNHQELSVIRDISPSF</sequence>
<dbReference type="InterPro" id="IPR036526">
    <property type="entry name" value="C-N_Hydrolase_sf"/>
</dbReference>
<dbReference type="InterPro" id="IPR045378">
    <property type="entry name" value="LNT_N"/>
</dbReference>
<dbReference type="Pfam" id="PF20154">
    <property type="entry name" value="LNT_N"/>
    <property type="match status" value="1"/>
</dbReference>
<comment type="caution">
    <text evidence="11">The sequence shown here is derived from an EMBL/GenBank/DDBJ whole genome shotgun (WGS) entry which is preliminary data.</text>
</comment>
<protein>
    <recommendedName>
        <fullName evidence="9">Apolipoprotein N-acyltransferase</fullName>
        <shortName evidence="9">ALP N-acyltransferase</shortName>
        <ecNumber evidence="9">2.3.1.269</ecNumber>
    </recommendedName>
</protein>
<feature type="transmembrane region" description="Helical" evidence="9">
    <location>
        <begin position="40"/>
        <end position="55"/>
    </location>
</feature>
<feature type="transmembrane region" description="Helical" evidence="9">
    <location>
        <begin position="529"/>
        <end position="546"/>
    </location>
</feature>
<evidence type="ECO:0000256" key="9">
    <source>
        <dbReference type="HAMAP-Rule" id="MF_01148"/>
    </source>
</evidence>
<keyword evidence="4 9" id="KW-0808">Transferase</keyword>
<comment type="function">
    <text evidence="9">Catalyzes the phospholipid dependent N-acylation of the N-terminal cysteine of apolipoprotein, the last step in lipoprotein maturation.</text>
</comment>
<dbReference type="InterPro" id="IPR003010">
    <property type="entry name" value="C-N_Hydrolase"/>
</dbReference>
<keyword evidence="7 9" id="KW-0472">Membrane</keyword>
<reference evidence="11 12" key="1">
    <citation type="submission" date="2022-01" db="EMBL/GenBank/DDBJ databases">
        <title>Whole genome-based taxonomy of the Shewanellaceae.</title>
        <authorList>
            <person name="Martin-Rodriguez A.J."/>
        </authorList>
    </citation>
    <scope>NUCLEOTIDE SEQUENCE [LARGE SCALE GENOMIC DNA]</scope>
    <source>
        <strain evidence="11 12">DSM 17177</strain>
    </source>
</reference>
<keyword evidence="8 9" id="KW-0012">Acyltransferase</keyword>
<comment type="catalytic activity">
    <reaction evidence="9">
        <text>N-terminal S-1,2-diacyl-sn-glyceryl-L-cysteinyl-[lipoprotein] + a glycerophospholipid = N-acyl-S-1,2-diacyl-sn-glyceryl-L-cysteinyl-[lipoprotein] + a 2-acyl-sn-glycero-3-phospholipid + H(+)</text>
        <dbReference type="Rhea" id="RHEA:48228"/>
        <dbReference type="Rhea" id="RHEA-COMP:14681"/>
        <dbReference type="Rhea" id="RHEA-COMP:14684"/>
        <dbReference type="ChEBI" id="CHEBI:15378"/>
        <dbReference type="ChEBI" id="CHEBI:136912"/>
        <dbReference type="ChEBI" id="CHEBI:140656"/>
        <dbReference type="ChEBI" id="CHEBI:140657"/>
        <dbReference type="ChEBI" id="CHEBI:140660"/>
        <dbReference type="EC" id="2.3.1.269"/>
    </reaction>
</comment>
<dbReference type="PANTHER" id="PTHR38686:SF1">
    <property type="entry name" value="APOLIPOPROTEIN N-ACYLTRANSFERASE"/>
    <property type="match status" value="1"/>
</dbReference>
<feature type="transmembrane region" description="Helical" evidence="9">
    <location>
        <begin position="98"/>
        <end position="119"/>
    </location>
</feature>
<organism evidence="11 12">
    <name type="scientific">Shewanella surugensis</name>
    <dbReference type="NCBI Taxonomy" id="212020"/>
    <lineage>
        <taxon>Bacteria</taxon>
        <taxon>Pseudomonadati</taxon>
        <taxon>Pseudomonadota</taxon>
        <taxon>Gammaproteobacteria</taxon>
        <taxon>Alteromonadales</taxon>
        <taxon>Shewanellaceae</taxon>
        <taxon>Shewanella</taxon>
    </lineage>
</organism>
<comment type="subcellular location">
    <subcellularLocation>
        <location evidence="1 9">Cell membrane</location>
        <topology evidence="1 9">Multi-pass membrane protein</topology>
    </subcellularLocation>
</comment>
<dbReference type="RefSeq" id="WP_248941901.1">
    <property type="nucleotide sequence ID" value="NZ_JAKIKS010000092.1"/>
</dbReference>
<dbReference type="PROSITE" id="PS50263">
    <property type="entry name" value="CN_HYDROLASE"/>
    <property type="match status" value="1"/>
</dbReference>
<evidence type="ECO:0000256" key="1">
    <source>
        <dbReference type="ARBA" id="ARBA00004651"/>
    </source>
</evidence>
<dbReference type="Proteomes" id="UP001203423">
    <property type="component" value="Unassembled WGS sequence"/>
</dbReference>
<evidence type="ECO:0000256" key="8">
    <source>
        <dbReference type="ARBA" id="ARBA00023315"/>
    </source>
</evidence>
<keyword evidence="5 9" id="KW-0812">Transmembrane</keyword>
<evidence type="ECO:0000313" key="12">
    <source>
        <dbReference type="Proteomes" id="UP001203423"/>
    </source>
</evidence>
<evidence type="ECO:0000256" key="4">
    <source>
        <dbReference type="ARBA" id="ARBA00022679"/>
    </source>
</evidence>
<dbReference type="HAMAP" id="MF_01148">
    <property type="entry name" value="Lnt"/>
    <property type="match status" value="1"/>
</dbReference>
<dbReference type="Pfam" id="PF00795">
    <property type="entry name" value="CN_hydrolase"/>
    <property type="match status" value="1"/>
</dbReference>
<evidence type="ECO:0000256" key="5">
    <source>
        <dbReference type="ARBA" id="ARBA00022692"/>
    </source>
</evidence>
<dbReference type="EC" id="2.3.1.269" evidence="9"/>
<dbReference type="Gene3D" id="3.60.110.10">
    <property type="entry name" value="Carbon-nitrogen hydrolase"/>
    <property type="match status" value="1"/>
</dbReference>
<feature type="transmembrane region" description="Helical" evidence="9">
    <location>
        <begin position="131"/>
        <end position="148"/>
    </location>
</feature>
<keyword evidence="6 9" id="KW-1133">Transmembrane helix</keyword>
<dbReference type="SUPFAM" id="SSF56317">
    <property type="entry name" value="Carbon-nitrogen hydrolase"/>
    <property type="match status" value="1"/>
</dbReference>
<evidence type="ECO:0000256" key="6">
    <source>
        <dbReference type="ARBA" id="ARBA00022989"/>
    </source>
</evidence>
<dbReference type="EMBL" id="JAKIKS010000092">
    <property type="protein sequence ID" value="MCL1126510.1"/>
    <property type="molecule type" value="Genomic_DNA"/>
</dbReference>
<name>A0ABT0LG97_9GAMM</name>
<keyword evidence="3 9" id="KW-1003">Cell membrane</keyword>
<feature type="transmembrane region" description="Helical" evidence="9">
    <location>
        <begin position="160"/>
        <end position="186"/>
    </location>
</feature>
<evidence type="ECO:0000256" key="2">
    <source>
        <dbReference type="ARBA" id="ARBA00010065"/>
    </source>
</evidence>
<gene>
    <name evidence="9 11" type="primary">lnt</name>
    <name evidence="11" type="ORF">L2764_18980</name>
</gene>
<feature type="domain" description="CN hydrolase" evidence="10">
    <location>
        <begin position="239"/>
        <end position="514"/>
    </location>
</feature>
<evidence type="ECO:0000256" key="7">
    <source>
        <dbReference type="ARBA" id="ARBA00023136"/>
    </source>
</evidence>
<feature type="transmembrane region" description="Helical" evidence="9">
    <location>
        <begin position="62"/>
        <end position="83"/>
    </location>
</feature>
<dbReference type="InterPro" id="IPR004563">
    <property type="entry name" value="Apolipo_AcylTrfase"/>
</dbReference>
<dbReference type="PANTHER" id="PTHR38686">
    <property type="entry name" value="APOLIPOPROTEIN N-ACYLTRANSFERASE"/>
    <property type="match status" value="1"/>
</dbReference>
<accession>A0ABT0LG97</accession>
<comment type="similarity">
    <text evidence="2 9">Belongs to the CN hydrolase family. Apolipoprotein N-acyltransferase subfamily.</text>
</comment>